<dbReference type="SUPFAM" id="SSF52540">
    <property type="entry name" value="P-loop containing nucleoside triphosphate hydrolases"/>
    <property type="match status" value="1"/>
</dbReference>
<keyword evidence="4 11" id="KW-0028">Amino-acid biosynthesis</keyword>
<dbReference type="EMBL" id="JACKXE010000002">
    <property type="protein sequence ID" value="MBB6629495.1"/>
    <property type="molecule type" value="Genomic_DNA"/>
</dbReference>
<evidence type="ECO:0000256" key="8">
    <source>
        <dbReference type="ARBA" id="ARBA00022840"/>
    </source>
</evidence>
<gene>
    <name evidence="11" type="primary">aroK</name>
    <name evidence="12" type="ORF">H5V45_19375</name>
</gene>
<keyword evidence="13" id="KW-1185">Reference proteome</keyword>
<dbReference type="GO" id="GO:0004765">
    <property type="term" value="F:shikimate kinase activity"/>
    <property type="evidence" value="ECO:0007669"/>
    <property type="project" value="UniProtKB-UniRule"/>
</dbReference>
<evidence type="ECO:0000256" key="4">
    <source>
        <dbReference type="ARBA" id="ARBA00022605"/>
    </source>
</evidence>
<evidence type="ECO:0000256" key="9">
    <source>
        <dbReference type="ARBA" id="ARBA00023141"/>
    </source>
</evidence>
<evidence type="ECO:0000256" key="10">
    <source>
        <dbReference type="ARBA" id="ARBA00048567"/>
    </source>
</evidence>
<keyword evidence="5 11" id="KW-0808">Transferase</keyword>
<keyword evidence="11" id="KW-0479">Metal-binding</keyword>
<feature type="binding site" evidence="11">
    <location>
        <position position="60"/>
    </location>
    <ligand>
        <name>substrate</name>
    </ligand>
</feature>
<keyword evidence="9 11" id="KW-0057">Aromatic amino acid biosynthesis</keyword>
<comment type="caution">
    <text evidence="12">The sequence shown here is derived from an EMBL/GenBank/DDBJ whole genome shotgun (WGS) entry which is preliminary data.</text>
</comment>
<dbReference type="EC" id="2.7.1.71" evidence="3 11"/>
<dbReference type="CDD" id="cd00464">
    <property type="entry name" value="SK"/>
    <property type="match status" value="1"/>
</dbReference>
<feature type="binding site" evidence="11">
    <location>
        <position position="36"/>
    </location>
    <ligand>
        <name>substrate</name>
    </ligand>
</feature>
<evidence type="ECO:0000256" key="1">
    <source>
        <dbReference type="ARBA" id="ARBA00004842"/>
    </source>
</evidence>
<organism evidence="12 13">
    <name type="scientific">Nocardioides luti</name>
    <dbReference type="NCBI Taxonomy" id="2761101"/>
    <lineage>
        <taxon>Bacteria</taxon>
        <taxon>Bacillati</taxon>
        <taxon>Actinomycetota</taxon>
        <taxon>Actinomycetes</taxon>
        <taxon>Propionibacteriales</taxon>
        <taxon>Nocardioidaceae</taxon>
        <taxon>Nocardioides</taxon>
    </lineage>
</organism>
<evidence type="ECO:0000256" key="6">
    <source>
        <dbReference type="ARBA" id="ARBA00022741"/>
    </source>
</evidence>
<reference evidence="12 13" key="1">
    <citation type="submission" date="2020-08" db="EMBL/GenBank/DDBJ databases">
        <authorList>
            <person name="Seo M.-J."/>
        </authorList>
    </citation>
    <scope>NUCLEOTIDE SEQUENCE [LARGE SCALE GENOMIC DNA]</scope>
    <source>
        <strain evidence="12 13">KIGAM211</strain>
    </source>
</reference>
<evidence type="ECO:0000313" key="13">
    <source>
        <dbReference type="Proteomes" id="UP000523955"/>
    </source>
</evidence>
<keyword evidence="8 11" id="KW-0067">ATP-binding</keyword>
<accession>A0A7X0RLP5</accession>
<dbReference type="Pfam" id="PF01202">
    <property type="entry name" value="SKI"/>
    <property type="match status" value="1"/>
</dbReference>
<dbReference type="GO" id="GO:0009073">
    <property type="term" value="P:aromatic amino acid family biosynthetic process"/>
    <property type="evidence" value="ECO:0007669"/>
    <property type="project" value="UniProtKB-KW"/>
</dbReference>
<keyword evidence="11" id="KW-0963">Cytoplasm</keyword>
<proteinExistence type="inferred from homology"/>
<evidence type="ECO:0000256" key="7">
    <source>
        <dbReference type="ARBA" id="ARBA00022777"/>
    </source>
</evidence>
<dbReference type="HAMAP" id="MF_00109">
    <property type="entry name" value="Shikimate_kinase"/>
    <property type="match status" value="1"/>
</dbReference>
<dbReference type="AlphaFoldDB" id="A0A7X0RLP5"/>
<keyword evidence="6 11" id="KW-0547">Nucleotide-binding</keyword>
<comment type="catalytic activity">
    <reaction evidence="10 11">
        <text>shikimate + ATP = 3-phosphoshikimate + ADP + H(+)</text>
        <dbReference type="Rhea" id="RHEA:13121"/>
        <dbReference type="ChEBI" id="CHEBI:15378"/>
        <dbReference type="ChEBI" id="CHEBI:30616"/>
        <dbReference type="ChEBI" id="CHEBI:36208"/>
        <dbReference type="ChEBI" id="CHEBI:145989"/>
        <dbReference type="ChEBI" id="CHEBI:456216"/>
        <dbReference type="EC" id="2.7.1.71"/>
    </reaction>
</comment>
<comment type="pathway">
    <text evidence="1 11">Metabolic intermediate biosynthesis; chorismate biosynthesis; chorismate from D-erythrose 4-phosphate and phosphoenolpyruvate: step 5/7.</text>
</comment>
<evidence type="ECO:0000313" key="12">
    <source>
        <dbReference type="EMBL" id="MBB6629495.1"/>
    </source>
</evidence>
<dbReference type="GO" id="GO:0005524">
    <property type="term" value="F:ATP binding"/>
    <property type="evidence" value="ECO:0007669"/>
    <property type="project" value="UniProtKB-UniRule"/>
</dbReference>
<comment type="cofactor">
    <cofactor evidence="11">
        <name>Mg(2+)</name>
        <dbReference type="ChEBI" id="CHEBI:18420"/>
    </cofactor>
    <text evidence="11">Binds 1 Mg(2+) ion per subunit.</text>
</comment>
<evidence type="ECO:0000256" key="2">
    <source>
        <dbReference type="ARBA" id="ARBA00006997"/>
    </source>
</evidence>
<comment type="similarity">
    <text evidence="2 11">Belongs to the shikimate kinase family.</text>
</comment>
<comment type="subcellular location">
    <subcellularLocation>
        <location evidence="11">Cytoplasm</location>
    </subcellularLocation>
</comment>
<dbReference type="PANTHER" id="PTHR21087:SF16">
    <property type="entry name" value="SHIKIMATE KINASE 1, CHLOROPLASTIC"/>
    <property type="match status" value="1"/>
</dbReference>
<dbReference type="GO" id="GO:0009423">
    <property type="term" value="P:chorismate biosynthetic process"/>
    <property type="evidence" value="ECO:0007669"/>
    <property type="project" value="UniProtKB-UniRule"/>
</dbReference>
<evidence type="ECO:0000256" key="11">
    <source>
        <dbReference type="HAMAP-Rule" id="MF_00109"/>
    </source>
</evidence>
<feature type="binding site" evidence="11">
    <location>
        <position position="137"/>
    </location>
    <ligand>
        <name>substrate</name>
    </ligand>
</feature>
<dbReference type="GO" id="GO:0000287">
    <property type="term" value="F:magnesium ion binding"/>
    <property type="evidence" value="ECO:0007669"/>
    <property type="project" value="UniProtKB-UniRule"/>
</dbReference>
<dbReference type="InterPro" id="IPR031322">
    <property type="entry name" value="Shikimate/glucono_kinase"/>
</dbReference>
<comment type="function">
    <text evidence="11">Catalyzes the specific phosphorylation of the 3-hydroxyl group of shikimic acid using ATP as a cosubstrate.</text>
</comment>
<evidence type="ECO:0000256" key="3">
    <source>
        <dbReference type="ARBA" id="ARBA00012154"/>
    </source>
</evidence>
<feature type="binding site" evidence="11">
    <location>
        <position position="154"/>
    </location>
    <ligand>
        <name>ATP</name>
        <dbReference type="ChEBI" id="CHEBI:30616"/>
    </ligand>
</feature>
<dbReference type="UniPathway" id="UPA00053">
    <property type="reaction ID" value="UER00088"/>
</dbReference>
<feature type="binding site" evidence="11">
    <location>
        <position position="18"/>
    </location>
    <ligand>
        <name>Mg(2+)</name>
        <dbReference type="ChEBI" id="CHEBI:18420"/>
    </ligand>
</feature>
<dbReference type="GO" id="GO:0008652">
    <property type="term" value="P:amino acid biosynthetic process"/>
    <property type="evidence" value="ECO:0007669"/>
    <property type="project" value="UniProtKB-KW"/>
</dbReference>
<dbReference type="InterPro" id="IPR023000">
    <property type="entry name" value="Shikimate_kinase_CS"/>
</dbReference>
<keyword evidence="7 11" id="KW-0418">Kinase</keyword>
<feature type="binding site" evidence="11">
    <location>
        <position position="119"/>
    </location>
    <ligand>
        <name>ATP</name>
        <dbReference type="ChEBI" id="CHEBI:30616"/>
    </ligand>
</feature>
<dbReference type="PRINTS" id="PR01100">
    <property type="entry name" value="SHIKIMTKNASE"/>
</dbReference>
<dbReference type="GO" id="GO:0005829">
    <property type="term" value="C:cytosol"/>
    <property type="evidence" value="ECO:0007669"/>
    <property type="project" value="TreeGrafter"/>
</dbReference>
<name>A0A7X0RLP5_9ACTN</name>
<evidence type="ECO:0000256" key="5">
    <source>
        <dbReference type="ARBA" id="ARBA00022679"/>
    </source>
</evidence>
<dbReference type="Gene3D" id="3.40.50.300">
    <property type="entry name" value="P-loop containing nucleotide triphosphate hydrolases"/>
    <property type="match status" value="1"/>
</dbReference>
<feature type="binding site" evidence="11">
    <location>
        <begin position="14"/>
        <end position="19"/>
    </location>
    <ligand>
        <name>ATP</name>
        <dbReference type="ChEBI" id="CHEBI:30616"/>
    </ligand>
</feature>
<feature type="binding site" evidence="11">
    <location>
        <position position="82"/>
    </location>
    <ligand>
        <name>substrate</name>
    </ligand>
</feature>
<keyword evidence="11" id="KW-0460">Magnesium</keyword>
<protein>
    <recommendedName>
        <fullName evidence="3 11">Shikimate kinase</fullName>
        <shortName evidence="11">SK</shortName>
        <ecNumber evidence="3 11">2.7.1.71</ecNumber>
    </recommendedName>
</protein>
<dbReference type="PROSITE" id="PS01128">
    <property type="entry name" value="SHIKIMATE_KINASE"/>
    <property type="match status" value="1"/>
</dbReference>
<dbReference type="RefSeq" id="WP_185254818.1">
    <property type="nucleotide sequence ID" value="NZ_JACKXE010000002.1"/>
</dbReference>
<comment type="subunit">
    <text evidence="11">Monomer.</text>
</comment>
<dbReference type="InterPro" id="IPR027417">
    <property type="entry name" value="P-loop_NTPase"/>
</dbReference>
<dbReference type="InterPro" id="IPR000623">
    <property type="entry name" value="Shikimate_kinase/TSH1"/>
</dbReference>
<sequence>MTGAPRAVLVGAPGAGKSTVAGLLAREWGVAARDTDADIVAAEGREIADIFLDPGEAHFRSLEKAAVAAALAEHDGVLSLGGGAVLDPDTRALLAGHRVVFLRVGLADAVKRVGLGTGRPLLLGNVRSRIKALLDERAPVYASVAMLVVDTDGRTPEDVAREIREGLA</sequence>
<dbReference type="PANTHER" id="PTHR21087">
    <property type="entry name" value="SHIKIMATE KINASE"/>
    <property type="match status" value="1"/>
</dbReference>
<dbReference type="Proteomes" id="UP000523955">
    <property type="component" value="Unassembled WGS sequence"/>
</dbReference>